<dbReference type="InterPro" id="IPR013087">
    <property type="entry name" value="Znf_C2H2_type"/>
</dbReference>
<name>A0A6G1M6X9_ORBOL</name>
<dbReference type="AlphaFoldDB" id="A0A6G1M6X9"/>
<feature type="region of interest" description="Disordered" evidence="2">
    <location>
        <begin position="173"/>
        <end position="211"/>
    </location>
</feature>
<evidence type="ECO:0000256" key="1">
    <source>
        <dbReference type="SAM" id="Coils"/>
    </source>
</evidence>
<feature type="domain" description="C2H2-type" evidence="3">
    <location>
        <begin position="36"/>
        <end position="61"/>
    </location>
</feature>
<dbReference type="Proteomes" id="UP000472727">
    <property type="component" value="Unassembled WGS sequence"/>
</dbReference>
<evidence type="ECO:0000259" key="3">
    <source>
        <dbReference type="SMART" id="SM00355"/>
    </source>
</evidence>
<evidence type="ECO:0000256" key="2">
    <source>
        <dbReference type="SAM" id="MobiDB-lite"/>
    </source>
</evidence>
<feature type="domain" description="C2H2-type" evidence="3">
    <location>
        <begin position="10"/>
        <end position="32"/>
    </location>
</feature>
<dbReference type="EMBL" id="WIWT01000043">
    <property type="protein sequence ID" value="KAF3209261.1"/>
    <property type="molecule type" value="Genomic_DNA"/>
</dbReference>
<evidence type="ECO:0000313" key="8">
    <source>
        <dbReference type="Proteomes" id="UP000483672"/>
    </source>
</evidence>
<protein>
    <recommendedName>
        <fullName evidence="3">C2H2-type domain-containing protein</fullName>
    </recommendedName>
</protein>
<evidence type="ECO:0000313" key="7">
    <source>
        <dbReference type="Proteomes" id="UP000472727"/>
    </source>
</evidence>
<dbReference type="SMART" id="SM00355">
    <property type="entry name" value="ZnF_C2H2"/>
    <property type="match status" value="2"/>
</dbReference>
<proteinExistence type="predicted"/>
<organism evidence="4 9">
    <name type="scientific">Orbilia oligospora</name>
    <name type="common">Nematode-trapping fungus</name>
    <name type="synonym">Arthrobotrys oligospora</name>
    <dbReference type="NCBI Taxonomy" id="2813651"/>
    <lineage>
        <taxon>Eukaryota</taxon>
        <taxon>Fungi</taxon>
        <taxon>Dikarya</taxon>
        <taxon>Ascomycota</taxon>
        <taxon>Pezizomycotina</taxon>
        <taxon>Orbiliomycetes</taxon>
        <taxon>Orbiliales</taxon>
        <taxon>Orbiliaceae</taxon>
        <taxon>Orbilia</taxon>
    </lineage>
</organism>
<evidence type="ECO:0000313" key="4">
    <source>
        <dbReference type="EMBL" id="KAF3209261.1"/>
    </source>
</evidence>
<dbReference type="EMBL" id="WIPF01000005">
    <property type="protein sequence ID" value="KAF3231044.1"/>
    <property type="molecule type" value="Genomic_DNA"/>
</dbReference>
<dbReference type="EMBL" id="WIWS01000042">
    <property type="protein sequence ID" value="KAF3218170.1"/>
    <property type="molecule type" value="Genomic_DNA"/>
</dbReference>
<dbReference type="Proteomes" id="UP000483672">
    <property type="component" value="Unassembled WGS sequence"/>
</dbReference>
<sequence>MVYSKLHYEHECVPCEWLFSSAIELQNHIVMHHASLICLTCNGKTFNGTDAFKSHYPFRLHKFNCGKCGVGLNGTDPQSLGKAISHLKSCQSILDRHCVKVYEDQEVYYEHCRTDKGHIKIADAWEREDNIKRRQEWEEQQALREKSNSERRSGWQSYQVQVARDRSEYELLQKKEYPPFESEQTAVETNTEETNTPSAIGDESPDEQYFESQGNQVEIYGSDQSNESFEYPTDWTDHATLSEEEMMSLKERMVRKNRREKRAIKAAAKIAEEERLKAEKKLAREKAAEAARLEARMKLTPEELKALEEKERQDEERMEANKEKIRAWVRERAEARREYQRLKHQSYRMDD</sequence>
<evidence type="ECO:0000313" key="5">
    <source>
        <dbReference type="EMBL" id="KAF3218170.1"/>
    </source>
</evidence>
<reference evidence="7 8" key="1">
    <citation type="submission" date="2019-06" db="EMBL/GenBank/DDBJ databases">
        <authorList>
            <person name="Palmer J.M."/>
        </authorList>
    </citation>
    <scope>NUCLEOTIDE SEQUENCE</scope>
    <source>
        <strain evidence="5 7">TWF106</strain>
        <strain evidence="6 8">TWF191</strain>
        <strain evidence="4">TWF679</strain>
    </source>
</reference>
<evidence type="ECO:0000313" key="9">
    <source>
        <dbReference type="Proteomes" id="UP000614610"/>
    </source>
</evidence>
<evidence type="ECO:0000313" key="6">
    <source>
        <dbReference type="EMBL" id="KAF3231044.1"/>
    </source>
</evidence>
<comment type="caution">
    <text evidence="4">The sequence shown here is derived from an EMBL/GenBank/DDBJ whole genome shotgun (WGS) entry which is preliminary data.</text>
</comment>
<accession>A0A6G1M6X9</accession>
<dbReference type="Proteomes" id="UP000614610">
    <property type="component" value="Unassembled WGS sequence"/>
</dbReference>
<gene>
    <name evidence="5" type="ORF">TWF106_007764</name>
    <name evidence="6" type="ORF">TWF191_007766</name>
    <name evidence="4" type="ORF">TWF679_007410</name>
</gene>
<keyword evidence="1" id="KW-0175">Coiled coil</keyword>
<feature type="coiled-coil region" evidence="1">
    <location>
        <begin position="254"/>
        <end position="345"/>
    </location>
</feature>
<dbReference type="OrthoDB" id="5362168at2759"/>